<feature type="signal peptide" evidence="6">
    <location>
        <begin position="1"/>
        <end position="17"/>
    </location>
</feature>
<evidence type="ECO:0000256" key="1">
    <source>
        <dbReference type="ARBA" id="ARBA00004613"/>
    </source>
</evidence>
<name>A0AAV1X7X8_LUPLU</name>
<evidence type="ECO:0000256" key="5">
    <source>
        <dbReference type="ARBA" id="ARBA00022729"/>
    </source>
</evidence>
<comment type="subcellular location">
    <subcellularLocation>
        <location evidence="1 6">Secreted</location>
    </subcellularLocation>
</comment>
<dbReference type="EMBL" id="CAXHTB010000012">
    <property type="protein sequence ID" value="CAL0317311.1"/>
    <property type="molecule type" value="Genomic_DNA"/>
</dbReference>
<dbReference type="Pfam" id="PF05938">
    <property type="entry name" value="Self-incomp_S1"/>
    <property type="match status" value="1"/>
</dbReference>
<evidence type="ECO:0000313" key="8">
    <source>
        <dbReference type="Proteomes" id="UP001497480"/>
    </source>
</evidence>
<evidence type="ECO:0000313" key="7">
    <source>
        <dbReference type="EMBL" id="CAL0317311.1"/>
    </source>
</evidence>
<dbReference type="Proteomes" id="UP001497480">
    <property type="component" value="Unassembled WGS sequence"/>
</dbReference>
<evidence type="ECO:0000256" key="2">
    <source>
        <dbReference type="ARBA" id="ARBA00005581"/>
    </source>
</evidence>
<protein>
    <recommendedName>
        <fullName evidence="6">S-protein homolog</fullName>
    </recommendedName>
</protein>
<keyword evidence="5 6" id="KW-0732">Signal</keyword>
<comment type="caution">
    <text evidence="7">The sequence shown here is derived from an EMBL/GenBank/DDBJ whole genome shotgun (WGS) entry which is preliminary data.</text>
</comment>
<keyword evidence="3 6" id="KW-0713">Self-incompatibility</keyword>
<feature type="chain" id="PRO_5043085187" description="S-protein homolog" evidence="6">
    <location>
        <begin position="18"/>
        <end position="183"/>
    </location>
</feature>
<dbReference type="GO" id="GO:0005576">
    <property type="term" value="C:extracellular region"/>
    <property type="evidence" value="ECO:0007669"/>
    <property type="project" value="UniProtKB-SubCell"/>
</dbReference>
<evidence type="ECO:0000256" key="4">
    <source>
        <dbReference type="ARBA" id="ARBA00022525"/>
    </source>
</evidence>
<accession>A0AAV1X7X8</accession>
<evidence type="ECO:0000256" key="3">
    <source>
        <dbReference type="ARBA" id="ARBA00022471"/>
    </source>
</evidence>
<keyword evidence="8" id="KW-1185">Reference proteome</keyword>
<reference evidence="7 8" key="1">
    <citation type="submission" date="2024-03" db="EMBL/GenBank/DDBJ databases">
        <authorList>
            <person name="Martinez-Hernandez J."/>
        </authorList>
    </citation>
    <scope>NUCLEOTIDE SEQUENCE [LARGE SCALE GENOMIC DNA]</scope>
</reference>
<dbReference type="InterPro" id="IPR010264">
    <property type="entry name" value="Self-incomp_S1"/>
</dbReference>
<keyword evidence="4 6" id="KW-0964">Secreted</keyword>
<dbReference type="PANTHER" id="PTHR31232">
    <property type="match status" value="1"/>
</dbReference>
<dbReference type="AlphaFoldDB" id="A0AAV1X7X8"/>
<dbReference type="PANTHER" id="PTHR31232:SF43">
    <property type="entry name" value="S-PROTEIN HOMOLOG 29-RELATED"/>
    <property type="match status" value="1"/>
</dbReference>
<sequence length="183" mass="21521">MFICFVLIFTLKTFKWSQHLITTNIPGHATKIIRSMLDRMRIDMTLMVSEVSGGFVNKTQVLMMNNQSQPLVVRCKDKSHDNGYVALNPGQSYDFKFIPNPFLNRTLWYCTFSWKGANHTFDIYNELRDRCTLCIWELFEANLCKKSPAERSRECFAWDSKLQEQKEDNININTHHALKQQRS</sequence>
<gene>
    <name evidence="7" type="ORF">LLUT_LOCUS18371</name>
</gene>
<proteinExistence type="inferred from homology"/>
<evidence type="ECO:0000256" key="6">
    <source>
        <dbReference type="RuleBase" id="RU367044"/>
    </source>
</evidence>
<comment type="similarity">
    <text evidence="2 6">Belongs to the plant self-incompatibility (S1) protein family.</text>
</comment>
<dbReference type="GO" id="GO:0060320">
    <property type="term" value="P:rejection of self pollen"/>
    <property type="evidence" value="ECO:0007669"/>
    <property type="project" value="UniProtKB-KW"/>
</dbReference>
<organism evidence="7 8">
    <name type="scientific">Lupinus luteus</name>
    <name type="common">European yellow lupine</name>
    <dbReference type="NCBI Taxonomy" id="3873"/>
    <lineage>
        <taxon>Eukaryota</taxon>
        <taxon>Viridiplantae</taxon>
        <taxon>Streptophyta</taxon>
        <taxon>Embryophyta</taxon>
        <taxon>Tracheophyta</taxon>
        <taxon>Spermatophyta</taxon>
        <taxon>Magnoliopsida</taxon>
        <taxon>eudicotyledons</taxon>
        <taxon>Gunneridae</taxon>
        <taxon>Pentapetalae</taxon>
        <taxon>rosids</taxon>
        <taxon>fabids</taxon>
        <taxon>Fabales</taxon>
        <taxon>Fabaceae</taxon>
        <taxon>Papilionoideae</taxon>
        <taxon>50 kb inversion clade</taxon>
        <taxon>genistoids sensu lato</taxon>
        <taxon>core genistoids</taxon>
        <taxon>Genisteae</taxon>
        <taxon>Lupinus</taxon>
    </lineage>
</organism>